<dbReference type="RefSeq" id="WP_131867844.1">
    <property type="nucleotide sequence ID" value="NZ_SMCR01000017.1"/>
</dbReference>
<sequence>MIPKSIKTPYDCFKSTISEWQFREKPGNPLSDELISVKETDIKLSSYNQPKPALYKQINELRSEEKRVNTLAVSLKTALNQLNSLDAALDKEFFIDPKERIAHPQFETISEMLSDFKTSDRLAPKKPFSTIRPPSLVDDTIHNISILDLEHKNDIVKNFIRTKKSYAENMIVTLKDSLSKLLQYRENISTQKCTLTMRQSLFDKAYGCILRFSLLHK</sequence>
<proteinExistence type="predicted"/>
<dbReference type="EMBL" id="SMCR01000017">
    <property type="protein sequence ID" value="TCV91494.1"/>
    <property type="molecule type" value="Genomic_DNA"/>
</dbReference>
<reference evidence="1 2" key="1">
    <citation type="submission" date="2019-03" db="EMBL/GenBank/DDBJ databases">
        <title>Genomic Encyclopedia of Type Strains, Phase IV (KMG-IV): sequencing the most valuable type-strain genomes for metagenomic binning, comparative biology and taxonomic classification.</title>
        <authorList>
            <person name="Goeker M."/>
        </authorList>
    </citation>
    <scope>NUCLEOTIDE SEQUENCE [LARGE SCALE GENOMIC DNA]</scope>
    <source>
        <strain evidence="1 2">DSM 19580</strain>
    </source>
</reference>
<keyword evidence="2" id="KW-1185">Reference proteome</keyword>
<comment type="caution">
    <text evidence="1">The sequence shown here is derived from an EMBL/GenBank/DDBJ whole genome shotgun (WGS) entry which is preliminary data.</text>
</comment>
<evidence type="ECO:0000313" key="1">
    <source>
        <dbReference type="EMBL" id="TCV91494.1"/>
    </source>
</evidence>
<accession>A0A4R3YKD6</accession>
<organism evidence="1 2">
    <name type="scientific">Biostraticola tofi</name>
    <dbReference type="NCBI Taxonomy" id="466109"/>
    <lineage>
        <taxon>Bacteria</taxon>
        <taxon>Pseudomonadati</taxon>
        <taxon>Pseudomonadota</taxon>
        <taxon>Gammaproteobacteria</taxon>
        <taxon>Enterobacterales</taxon>
        <taxon>Bruguierivoracaceae</taxon>
        <taxon>Biostraticola</taxon>
    </lineage>
</organism>
<gene>
    <name evidence="1" type="ORF">EDC52_11718</name>
</gene>
<name>A0A4R3YKD6_9GAMM</name>
<dbReference type="Proteomes" id="UP000295719">
    <property type="component" value="Unassembled WGS sequence"/>
</dbReference>
<dbReference type="AlphaFoldDB" id="A0A4R3YKD6"/>
<evidence type="ECO:0000313" key="2">
    <source>
        <dbReference type="Proteomes" id="UP000295719"/>
    </source>
</evidence>
<protein>
    <submittedName>
        <fullName evidence="1">Uncharacterized protein</fullName>
    </submittedName>
</protein>